<dbReference type="RefSeq" id="WP_106113858.1">
    <property type="nucleotide sequence ID" value="NZ_PVSR01000016.1"/>
</dbReference>
<dbReference type="Proteomes" id="UP000239352">
    <property type="component" value="Unassembled WGS sequence"/>
</dbReference>
<protein>
    <submittedName>
        <fullName evidence="2">Acetyltransferase</fullName>
    </submittedName>
</protein>
<keyword evidence="2" id="KW-0808">Transferase</keyword>
<dbReference type="PANTHER" id="PTHR11786">
    <property type="entry name" value="N-HYDROXYARYLAMINE O-ACETYLTRANSFERASE"/>
    <property type="match status" value="1"/>
</dbReference>
<comment type="similarity">
    <text evidence="1">Belongs to the arylamine N-acetyltransferase family.</text>
</comment>
<dbReference type="EMBL" id="PVSR01000016">
    <property type="protein sequence ID" value="PRW63341.1"/>
    <property type="molecule type" value="Genomic_DNA"/>
</dbReference>
<dbReference type="InterPro" id="IPR038765">
    <property type="entry name" value="Papain-like_cys_pep_sf"/>
</dbReference>
<evidence type="ECO:0000313" key="2">
    <source>
        <dbReference type="EMBL" id="PRW63341.1"/>
    </source>
</evidence>
<sequence>MSITENGETQNISQRSPWGIEDVDVDAYFARIGYEGPRDTSVDTLRRLHRLHLAAISFETVDIGLEIYTPITVSFLQEKFVKRGRGGCCVEHNLLFAAVLEALGFNVRRYLGRVRRGDSTTVRFRSHATLVVEAEGRHFLADVGFGDEGPLFPVPFAHDGRITVGEWTWRLVHEDEDRDVWLLQSLHPDGWFDVYAFGTETVAPVDMEVSFYYTATNPRSVFTGHITAQRGEDNVRHVLRDHTLRTLHPDGRKEEELLTTEQVLEQLRERFLITLSEEETASVREYLNIER</sequence>
<keyword evidence="3" id="KW-1185">Reference proteome</keyword>
<dbReference type="SUPFAM" id="SSF54001">
    <property type="entry name" value="Cysteine proteinases"/>
    <property type="match status" value="1"/>
</dbReference>
<proteinExistence type="inferred from homology"/>
<name>A0A2T0GW50_ACTMO</name>
<organism evidence="2 3">
    <name type="scientific">Actinopolyspora mortivallis</name>
    <dbReference type="NCBI Taxonomy" id="33906"/>
    <lineage>
        <taxon>Bacteria</taxon>
        <taxon>Bacillati</taxon>
        <taxon>Actinomycetota</taxon>
        <taxon>Actinomycetes</taxon>
        <taxon>Actinopolysporales</taxon>
        <taxon>Actinopolysporaceae</taxon>
        <taxon>Actinopolyspora</taxon>
    </lineage>
</organism>
<dbReference type="AlphaFoldDB" id="A0A2T0GW50"/>
<dbReference type="InParanoid" id="A0A2T0GW50"/>
<dbReference type="GO" id="GO:0016407">
    <property type="term" value="F:acetyltransferase activity"/>
    <property type="evidence" value="ECO:0007669"/>
    <property type="project" value="InterPro"/>
</dbReference>
<dbReference type="FunCoup" id="A0A2T0GW50">
    <property type="interactions" value="22"/>
</dbReference>
<dbReference type="InterPro" id="IPR001447">
    <property type="entry name" value="Arylamine_N-AcTrfase"/>
</dbReference>
<dbReference type="PANTHER" id="PTHR11786:SF0">
    <property type="entry name" value="ARYLAMINE N-ACETYLTRANSFERASE 4-RELATED"/>
    <property type="match status" value="1"/>
</dbReference>
<evidence type="ECO:0000256" key="1">
    <source>
        <dbReference type="ARBA" id="ARBA00006547"/>
    </source>
</evidence>
<comment type="caution">
    <text evidence="2">The sequence shown here is derived from an EMBL/GenBank/DDBJ whole genome shotgun (WGS) entry which is preliminary data.</text>
</comment>
<reference evidence="2 3" key="1">
    <citation type="submission" date="2018-03" db="EMBL/GenBank/DDBJ databases">
        <title>Actinopolyspora mortivallis from Sahara, screening for active biomolecules.</title>
        <authorList>
            <person name="Selama O."/>
            <person name="Wellington E.M.H."/>
            <person name="Hacene H."/>
        </authorList>
    </citation>
    <scope>NUCLEOTIDE SEQUENCE [LARGE SCALE GENOMIC DNA]</scope>
    <source>
        <strain evidence="2 3">M5A</strain>
    </source>
</reference>
<dbReference type="Pfam" id="PF00797">
    <property type="entry name" value="Acetyltransf_2"/>
    <property type="match status" value="1"/>
</dbReference>
<gene>
    <name evidence="2" type="ORF">CEP50_11020</name>
</gene>
<evidence type="ECO:0000313" key="3">
    <source>
        <dbReference type="Proteomes" id="UP000239352"/>
    </source>
</evidence>
<dbReference type="Gene3D" id="2.40.128.150">
    <property type="entry name" value="Cysteine proteinases"/>
    <property type="match status" value="1"/>
</dbReference>
<dbReference type="Gene3D" id="3.30.2140.10">
    <property type="entry name" value="Arylamine N-acetyltransferase"/>
    <property type="match status" value="1"/>
</dbReference>
<accession>A0A2T0GW50</accession>